<keyword evidence="10" id="KW-0010">Activator</keyword>
<keyword evidence="5" id="KW-0021">Allosteric enzyme</keyword>
<dbReference type="GO" id="GO:0003700">
    <property type="term" value="F:DNA-binding transcription factor activity"/>
    <property type="evidence" value="ECO:0007669"/>
    <property type="project" value="TreeGrafter"/>
</dbReference>
<dbReference type="InterPro" id="IPR014710">
    <property type="entry name" value="RmlC-like_jellyroll"/>
</dbReference>
<evidence type="ECO:0000256" key="10">
    <source>
        <dbReference type="ARBA" id="ARBA00023159"/>
    </source>
</evidence>
<dbReference type="Proteomes" id="UP000295293">
    <property type="component" value="Unassembled WGS sequence"/>
</dbReference>
<evidence type="ECO:0000256" key="9">
    <source>
        <dbReference type="ARBA" id="ARBA00023125"/>
    </source>
</evidence>
<gene>
    <name evidence="14" type="ORF">DFR29_11065</name>
</gene>
<evidence type="ECO:0000256" key="7">
    <source>
        <dbReference type="ARBA" id="ARBA00023015"/>
    </source>
</evidence>
<keyword evidence="15" id="KW-1185">Reference proteome</keyword>
<dbReference type="Pfam" id="PF00027">
    <property type="entry name" value="cNMP_binding"/>
    <property type="match status" value="1"/>
</dbReference>
<dbReference type="RefSeq" id="WP_133819665.1">
    <property type="nucleotide sequence ID" value="NZ_SNZH01000010.1"/>
</dbReference>
<evidence type="ECO:0000256" key="8">
    <source>
        <dbReference type="ARBA" id="ARBA00023026"/>
    </source>
</evidence>
<dbReference type="PANTHER" id="PTHR24567:SF75">
    <property type="entry name" value="FUMARATE AND NITRATE REDUCTION REGULATORY PROTEIN"/>
    <property type="match status" value="1"/>
</dbReference>
<dbReference type="Gene3D" id="1.10.10.10">
    <property type="entry name" value="Winged helix-like DNA-binding domain superfamily/Winged helix DNA-binding domain"/>
    <property type="match status" value="1"/>
</dbReference>
<dbReference type="InterPro" id="IPR018490">
    <property type="entry name" value="cNMP-bd_dom_sf"/>
</dbReference>
<dbReference type="OrthoDB" id="7643467at2"/>
<dbReference type="InterPro" id="IPR050397">
    <property type="entry name" value="Env_Response_Regulators"/>
</dbReference>
<reference evidence="14 15" key="1">
    <citation type="submission" date="2019-03" db="EMBL/GenBank/DDBJ databases">
        <title>Genomic Encyclopedia of Type Strains, Phase IV (KMG-IV): sequencing the most valuable type-strain genomes for metagenomic binning, comparative biology and taxonomic classification.</title>
        <authorList>
            <person name="Goeker M."/>
        </authorList>
    </citation>
    <scope>NUCLEOTIDE SEQUENCE [LARGE SCALE GENOMIC DNA]</scope>
    <source>
        <strain evidence="14 15">DSM 21667</strain>
    </source>
</reference>
<dbReference type="PRINTS" id="PR00034">
    <property type="entry name" value="HTHCRP"/>
</dbReference>
<dbReference type="GO" id="GO:0003677">
    <property type="term" value="F:DNA binding"/>
    <property type="evidence" value="ECO:0007669"/>
    <property type="project" value="UniProtKB-KW"/>
</dbReference>
<dbReference type="InterPro" id="IPR036390">
    <property type="entry name" value="WH_DNA-bd_sf"/>
</dbReference>
<dbReference type="InterPro" id="IPR036388">
    <property type="entry name" value="WH-like_DNA-bd_sf"/>
</dbReference>
<keyword evidence="4" id="KW-0678">Repressor</keyword>
<keyword evidence="11" id="KW-0804">Transcription</keyword>
<evidence type="ECO:0000256" key="12">
    <source>
        <dbReference type="ARBA" id="ARBA00031697"/>
    </source>
</evidence>
<keyword evidence="6" id="KW-0973">c-di-GMP</keyword>
<name>A0A4R6YT72_9GAMM</name>
<evidence type="ECO:0000256" key="11">
    <source>
        <dbReference type="ARBA" id="ARBA00023163"/>
    </source>
</evidence>
<comment type="subunit">
    <text evidence="2">Homodimer.</text>
</comment>
<sequence>MTAMTATTPAFVPFPASMLRLVPDSLDIAALSAQMTVLRRRVRGGQHVYRAGQPFRALFFVHAGFLRRSVATADGREQVTGFPMRGELVGVESIGSGHYTVDVVALDDCEIIELPYPAVLDACAAMPTLQGALTQALAQELRRDQYWMLTLGTLNADQRVAAFLQDLAARHRALGFSASHFVLRMSRIDIASFLALKHETVTRALSHLAAAGIIAVERREIRIACAERLGRCAGGAELARCAA</sequence>
<keyword evidence="7" id="KW-0805">Transcription regulation</keyword>
<dbReference type="AlphaFoldDB" id="A0A4R6YT72"/>
<evidence type="ECO:0000256" key="1">
    <source>
        <dbReference type="ARBA" id="ARBA00004496"/>
    </source>
</evidence>
<accession>A0A4R6YT72</accession>
<keyword evidence="9" id="KW-0238">DNA-binding</keyword>
<dbReference type="GO" id="GO:0005829">
    <property type="term" value="C:cytosol"/>
    <property type="evidence" value="ECO:0007669"/>
    <property type="project" value="TreeGrafter"/>
</dbReference>
<evidence type="ECO:0000256" key="2">
    <source>
        <dbReference type="ARBA" id="ARBA00011738"/>
    </source>
</evidence>
<dbReference type="EMBL" id="SNZH01000010">
    <property type="protein sequence ID" value="TDR41583.1"/>
    <property type="molecule type" value="Genomic_DNA"/>
</dbReference>
<dbReference type="SMART" id="SM00419">
    <property type="entry name" value="HTH_CRP"/>
    <property type="match status" value="1"/>
</dbReference>
<protein>
    <recommendedName>
        <fullName evidence="3">CRP-like protein Clp</fullName>
    </recommendedName>
    <alternativeName>
        <fullName evidence="12">Catabolite activation-like protein</fullName>
    </alternativeName>
</protein>
<comment type="subcellular location">
    <subcellularLocation>
        <location evidence="1">Cytoplasm</location>
    </subcellularLocation>
</comment>
<dbReference type="InterPro" id="IPR012318">
    <property type="entry name" value="HTH_CRP"/>
</dbReference>
<dbReference type="InterPro" id="IPR000595">
    <property type="entry name" value="cNMP-bd_dom"/>
</dbReference>
<organism evidence="14 15">
    <name type="scientific">Tahibacter aquaticus</name>
    <dbReference type="NCBI Taxonomy" id="520092"/>
    <lineage>
        <taxon>Bacteria</taxon>
        <taxon>Pseudomonadati</taxon>
        <taxon>Pseudomonadota</taxon>
        <taxon>Gammaproteobacteria</taxon>
        <taxon>Lysobacterales</taxon>
        <taxon>Rhodanobacteraceae</taxon>
        <taxon>Tahibacter</taxon>
    </lineage>
</organism>
<evidence type="ECO:0000256" key="6">
    <source>
        <dbReference type="ARBA" id="ARBA00022636"/>
    </source>
</evidence>
<evidence type="ECO:0000313" key="14">
    <source>
        <dbReference type="EMBL" id="TDR41583.1"/>
    </source>
</evidence>
<evidence type="ECO:0000259" key="13">
    <source>
        <dbReference type="PROSITE" id="PS51063"/>
    </source>
</evidence>
<feature type="domain" description="HTH crp-type" evidence="13">
    <location>
        <begin position="154"/>
        <end position="227"/>
    </location>
</feature>
<dbReference type="Gene3D" id="2.60.120.10">
    <property type="entry name" value="Jelly Rolls"/>
    <property type="match status" value="1"/>
</dbReference>
<dbReference type="Pfam" id="PF13545">
    <property type="entry name" value="HTH_Crp_2"/>
    <property type="match status" value="1"/>
</dbReference>
<dbReference type="PROSITE" id="PS51063">
    <property type="entry name" value="HTH_CRP_2"/>
    <property type="match status" value="1"/>
</dbReference>
<dbReference type="CDD" id="cd00038">
    <property type="entry name" value="CAP_ED"/>
    <property type="match status" value="1"/>
</dbReference>
<keyword evidence="8" id="KW-0843">Virulence</keyword>
<dbReference type="SUPFAM" id="SSF46785">
    <property type="entry name" value="Winged helix' DNA-binding domain"/>
    <property type="match status" value="1"/>
</dbReference>
<dbReference type="GO" id="GO:0003824">
    <property type="term" value="F:catalytic activity"/>
    <property type="evidence" value="ECO:0007669"/>
    <property type="project" value="UniProtKB-KW"/>
</dbReference>
<proteinExistence type="predicted"/>
<dbReference type="SMART" id="SM00100">
    <property type="entry name" value="cNMP"/>
    <property type="match status" value="1"/>
</dbReference>
<dbReference type="PANTHER" id="PTHR24567">
    <property type="entry name" value="CRP FAMILY TRANSCRIPTIONAL REGULATORY PROTEIN"/>
    <property type="match status" value="1"/>
</dbReference>
<evidence type="ECO:0000313" key="15">
    <source>
        <dbReference type="Proteomes" id="UP000295293"/>
    </source>
</evidence>
<evidence type="ECO:0000256" key="4">
    <source>
        <dbReference type="ARBA" id="ARBA00022491"/>
    </source>
</evidence>
<evidence type="ECO:0000256" key="5">
    <source>
        <dbReference type="ARBA" id="ARBA00022533"/>
    </source>
</evidence>
<evidence type="ECO:0000256" key="3">
    <source>
        <dbReference type="ARBA" id="ARBA00020769"/>
    </source>
</evidence>
<dbReference type="SUPFAM" id="SSF51206">
    <property type="entry name" value="cAMP-binding domain-like"/>
    <property type="match status" value="1"/>
</dbReference>
<comment type="caution">
    <text evidence="14">The sequence shown here is derived from an EMBL/GenBank/DDBJ whole genome shotgun (WGS) entry which is preliminary data.</text>
</comment>